<dbReference type="GO" id="GO:0035925">
    <property type="term" value="F:mRNA 3'-UTR AU-rich region binding"/>
    <property type="evidence" value="ECO:0007669"/>
    <property type="project" value="TreeGrafter"/>
</dbReference>
<dbReference type="PANTHER" id="PTHR48106">
    <property type="entry name" value="QUINONE OXIDOREDUCTASE PIG3-RELATED"/>
    <property type="match status" value="1"/>
</dbReference>
<dbReference type="InterPro" id="IPR020843">
    <property type="entry name" value="ER"/>
</dbReference>
<dbReference type="InterPro" id="IPR013154">
    <property type="entry name" value="ADH-like_N"/>
</dbReference>
<comment type="caution">
    <text evidence="4">The sequence shown here is derived from an EMBL/GenBank/DDBJ whole genome shotgun (WGS) entry which is preliminary data.</text>
</comment>
<keyword evidence="2" id="KW-0560">Oxidoreductase</keyword>
<dbReference type="GO" id="GO:0070402">
    <property type="term" value="F:NADPH binding"/>
    <property type="evidence" value="ECO:0007669"/>
    <property type="project" value="TreeGrafter"/>
</dbReference>
<dbReference type="Proteomes" id="UP000031971">
    <property type="component" value="Unassembled WGS sequence"/>
</dbReference>
<protein>
    <submittedName>
        <fullName evidence="4">Quinone oxidoreductase</fullName>
    </submittedName>
</protein>
<dbReference type="GO" id="GO:0005829">
    <property type="term" value="C:cytosol"/>
    <property type="evidence" value="ECO:0007669"/>
    <property type="project" value="TreeGrafter"/>
</dbReference>
<dbReference type="RefSeq" id="WP_009869194.1">
    <property type="nucleotide sequence ID" value="NZ_JXSL01000030.1"/>
</dbReference>
<gene>
    <name evidence="4" type="ORF">CCC_00934</name>
</gene>
<dbReference type="OrthoDB" id="9805883at2"/>
<dbReference type="STRING" id="272627.CCC_00934"/>
<sequence length="325" mass="34716">MKTNAIRIHQPGGPEVMVWEEVDLAAPGAGQVLLRHTAVGLNYIDVYHRTGLYPAPLPFTPGLEGAGIVEAVGDGVTELKAGDRVAYANPPLGAYSVSRLMPADRLVKLPDHIHDRTAAAMMLQGMTAQYLLRRTYRVQPGDTILIHAAAGGVGLLVCQWAKHLGATVIGTVGSEEKAALAKAHGCDHTILYKSEDFVARVKEITKGEGVPVVYDSVGKDTFLNSLDCLRPLGMMVLFGQSSGKVEPFDTGLLGAKGSLFLTRPSLMAYTAKRSDMVASASELFEVVGKGVVKVEINQTYSLKDAAQAHRDLEARKTTGSTLLLP</sequence>
<accession>A0A0C2YRW3</accession>
<dbReference type="Gene3D" id="3.40.50.720">
    <property type="entry name" value="NAD(P)-binding Rossmann-like Domain"/>
    <property type="match status" value="1"/>
</dbReference>
<dbReference type="NCBIfam" id="NF008024">
    <property type="entry name" value="PRK10754.1"/>
    <property type="match status" value="1"/>
</dbReference>
<dbReference type="Pfam" id="PF00107">
    <property type="entry name" value="ADH_zinc_N"/>
    <property type="match status" value="1"/>
</dbReference>
<dbReference type="SUPFAM" id="SSF51735">
    <property type="entry name" value="NAD(P)-binding Rossmann-fold domains"/>
    <property type="match status" value="1"/>
</dbReference>
<keyword evidence="1" id="KW-0521">NADP</keyword>
<evidence type="ECO:0000256" key="2">
    <source>
        <dbReference type="ARBA" id="ARBA00023002"/>
    </source>
</evidence>
<dbReference type="FunFam" id="3.40.50.720:FF:000053">
    <property type="entry name" value="Quinone oxidoreductase 1"/>
    <property type="match status" value="1"/>
</dbReference>
<dbReference type="SMART" id="SM00829">
    <property type="entry name" value="PKS_ER"/>
    <property type="match status" value="1"/>
</dbReference>
<dbReference type="AlphaFoldDB" id="A0A0C2YRW3"/>
<proteinExistence type="predicted"/>
<dbReference type="GO" id="GO:0008270">
    <property type="term" value="F:zinc ion binding"/>
    <property type="evidence" value="ECO:0007669"/>
    <property type="project" value="InterPro"/>
</dbReference>
<dbReference type="InterPro" id="IPR036291">
    <property type="entry name" value="NAD(P)-bd_dom_sf"/>
</dbReference>
<evidence type="ECO:0000259" key="3">
    <source>
        <dbReference type="SMART" id="SM00829"/>
    </source>
</evidence>
<evidence type="ECO:0000313" key="4">
    <source>
        <dbReference type="EMBL" id="KIL97873.1"/>
    </source>
</evidence>
<organism evidence="4 5">
    <name type="scientific">Paramagnetospirillum magnetotacticum MS-1</name>
    <dbReference type="NCBI Taxonomy" id="272627"/>
    <lineage>
        <taxon>Bacteria</taxon>
        <taxon>Pseudomonadati</taxon>
        <taxon>Pseudomonadota</taxon>
        <taxon>Alphaproteobacteria</taxon>
        <taxon>Rhodospirillales</taxon>
        <taxon>Magnetospirillaceae</taxon>
        <taxon>Paramagnetospirillum</taxon>
    </lineage>
</organism>
<evidence type="ECO:0000256" key="1">
    <source>
        <dbReference type="ARBA" id="ARBA00022857"/>
    </source>
</evidence>
<dbReference type="InterPro" id="IPR011032">
    <property type="entry name" value="GroES-like_sf"/>
</dbReference>
<dbReference type="Gene3D" id="3.90.180.10">
    <property type="entry name" value="Medium-chain alcohol dehydrogenases, catalytic domain"/>
    <property type="match status" value="1"/>
</dbReference>
<dbReference type="PANTHER" id="PTHR48106:SF13">
    <property type="entry name" value="QUINONE OXIDOREDUCTASE-RELATED"/>
    <property type="match status" value="1"/>
</dbReference>
<dbReference type="EMBL" id="JXSL01000030">
    <property type="protein sequence ID" value="KIL97873.1"/>
    <property type="molecule type" value="Genomic_DNA"/>
</dbReference>
<dbReference type="GO" id="GO:0003960">
    <property type="term" value="F:quinone reductase (NADPH) activity"/>
    <property type="evidence" value="ECO:0007669"/>
    <property type="project" value="InterPro"/>
</dbReference>
<dbReference type="InterPro" id="IPR047618">
    <property type="entry name" value="QOR-like"/>
</dbReference>
<dbReference type="InterPro" id="IPR013149">
    <property type="entry name" value="ADH-like_C"/>
</dbReference>
<dbReference type="CDD" id="cd05286">
    <property type="entry name" value="QOR2"/>
    <property type="match status" value="1"/>
</dbReference>
<reference evidence="4 5" key="1">
    <citation type="submission" date="2015-01" db="EMBL/GenBank/DDBJ databases">
        <title>Genome Sequence of Magnetospirillum magnetotacticum Strain MS-1.</title>
        <authorList>
            <person name="Marinov G.K."/>
            <person name="Smalley M.D."/>
            <person name="DeSalvo G."/>
        </authorList>
    </citation>
    <scope>NUCLEOTIDE SEQUENCE [LARGE SCALE GENOMIC DNA]</scope>
    <source>
        <strain evidence="4 5">MS-1</strain>
    </source>
</reference>
<name>A0A0C2YRW3_PARME</name>
<keyword evidence="5" id="KW-1185">Reference proteome</keyword>
<dbReference type="InterPro" id="IPR002364">
    <property type="entry name" value="Quin_OxRdtase/zeta-crystal_CS"/>
</dbReference>
<dbReference type="SUPFAM" id="SSF50129">
    <property type="entry name" value="GroES-like"/>
    <property type="match status" value="1"/>
</dbReference>
<dbReference type="Pfam" id="PF08240">
    <property type="entry name" value="ADH_N"/>
    <property type="match status" value="1"/>
</dbReference>
<feature type="domain" description="Enoyl reductase (ER)" evidence="3">
    <location>
        <begin position="12"/>
        <end position="323"/>
    </location>
</feature>
<dbReference type="PROSITE" id="PS01162">
    <property type="entry name" value="QOR_ZETA_CRYSTAL"/>
    <property type="match status" value="1"/>
</dbReference>
<evidence type="ECO:0000313" key="5">
    <source>
        <dbReference type="Proteomes" id="UP000031971"/>
    </source>
</evidence>